<sequence>MTAAGLSVTAAFESFDFWLQNVFCWQSQDDSAIGGSVNTHTVAIGCAFSYYYVNATPTGTSRTTPKISQIKFFRQPNRELSMAAGGRDYGCAALAVIPLWGAISFLKHFPAENFFKFLRQPNRELSMAAEGRDYGCAALAVIPLGGR</sequence>
<protein>
    <submittedName>
        <fullName evidence="1">Uncharacterized protein</fullName>
    </submittedName>
</protein>
<comment type="caution">
    <text evidence="1">The sequence shown here is derived from an EMBL/GenBank/DDBJ whole genome shotgun (WGS) entry which is preliminary data.</text>
</comment>
<accession>A0A644YPM7</accession>
<gene>
    <name evidence="1" type="ORF">SDC9_76817</name>
</gene>
<dbReference type="AlphaFoldDB" id="A0A644YPM7"/>
<proteinExistence type="predicted"/>
<name>A0A644YPM7_9ZZZZ</name>
<evidence type="ECO:0000313" key="1">
    <source>
        <dbReference type="EMBL" id="MPM30269.1"/>
    </source>
</evidence>
<dbReference type="EMBL" id="VSSQ01005741">
    <property type="protein sequence ID" value="MPM30269.1"/>
    <property type="molecule type" value="Genomic_DNA"/>
</dbReference>
<reference evidence="1" key="1">
    <citation type="submission" date="2019-08" db="EMBL/GenBank/DDBJ databases">
        <authorList>
            <person name="Kucharzyk K."/>
            <person name="Murdoch R.W."/>
            <person name="Higgins S."/>
            <person name="Loffler F."/>
        </authorList>
    </citation>
    <scope>NUCLEOTIDE SEQUENCE</scope>
</reference>
<organism evidence="1">
    <name type="scientific">bioreactor metagenome</name>
    <dbReference type="NCBI Taxonomy" id="1076179"/>
    <lineage>
        <taxon>unclassified sequences</taxon>
        <taxon>metagenomes</taxon>
        <taxon>ecological metagenomes</taxon>
    </lineage>
</organism>